<organism evidence="1 2">
    <name type="scientific">Romboutsia weinsteinii</name>
    <dbReference type="NCBI Taxonomy" id="2020949"/>
    <lineage>
        <taxon>Bacteria</taxon>
        <taxon>Bacillati</taxon>
        <taxon>Bacillota</taxon>
        <taxon>Clostridia</taxon>
        <taxon>Peptostreptococcales</taxon>
        <taxon>Peptostreptococcaceae</taxon>
        <taxon>Romboutsia</taxon>
    </lineage>
</organism>
<dbReference type="RefSeq" id="WP_094367671.1">
    <property type="nucleotide sequence ID" value="NZ_NOJY02000033.1"/>
</dbReference>
<keyword evidence="2" id="KW-1185">Reference proteome</keyword>
<name>A0A371J0F6_9FIRM</name>
<evidence type="ECO:0000313" key="2">
    <source>
        <dbReference type="Proteomes" id="UP000215694"/>
    </source>
</evidence>
<dbReference type="Proteomes" id="UP000215694">
    <property type="component" value="Unassembled WGS sequence"/>
</dbReference>
<dbReference type="EMBL" id="NOJY02000033">
    <property type="protein sequence ID" value="RDY26174.1"/>
    <property type="molecule type" value="Genomic_DNA"/>
</dbReference>
<evidence type="ECO:0000313" key="1">
    <source>
        <dbReference type="EMBL" id="RDY26174.1"/>
    </source>
</evidence>
<gene>
    <name evidence="1" type="ORF">CHL78_014580</name>
</gene>
<dbReference type="OrthoDB" id="3667at2"/>
<accession>A0A371J0F6</accession>
<dbReference type="AlphaFoldDB" id="A0A371J0F6"/>
<comment type="caution">
    <text evidence="1">The sequence shown here is derived from an EMBL/GenBank/DDBJ whole genome shotgun (WGS) entry which is preliminary data.</text>
</comment>
<proteinExistence type="predicted"/>
<protein>
    <submittedName>
        <fullName evidence="1">Uncharacterized protein</fullName>
    </submittedName>
</protein>
<sequence length="178" mass="20397">MEINALPLKLTQEDAVDIAKKGRGSFLSKLLLMKKDAHEVRLHYIEFKLVTIEIRYNKSGFRKSNKHDKTHIIKILINGSTGSGSVVNDVPKVIKVKNINRDIVQYSDKDESRVRGKANKMAMRITHRFMGGVPDIKIINIESFFRPYWVVFFGEVKANNRVSYMPVEADGFVINRGF</sequence>
<reference evidence="1 2" key="1">
    <citation type="journal article" date="2017" name="Genome Announc.">
        <title>Draft Genome Sequence of Romboutsia weinsteinii sp. nov. Strain CCRI-19649(T) Isolated from Surface Water.</title>
        <authorList>
            <person name="Maheux A.F."/>
            <person name="Boudreau D.K."/>
            <person name="Berube E."/>
            <person name="Boissinot M."/>
            <person name="Cantin P."/>
            <person name="Raymond F."/>
            <person name="Corbeil J."/>
            <person name="Omar R.F."/>
            <person name="Bergeron M.G."/>
        </authorList>
    </citation>
    <scope>NUCLEOTIDE SEQUENCE [LARGE SCALE GENOMIC DNA]</scope>
    <source>
        <strain evidence="1 2">CCRI-19649</strain>
    </source>
</reference>